<dbReference type="AlphaFoldDB" id="A0A8J8SWG0"/>
<dbReference type="PANTHER" id="PTHR11802:SF201">
    <property type="entry name" value="CARBOXYPEPTIDASE"/>
    <property type="match status" value="1"/>
</dbReference>
<accession>A0A8J8SWG0</accession>
<name>A0A8J8SWG0_HALGN</name>
<dbReference type="Gene3D" id="3.40.50.1820">
    <property type="entry name" value="alpha/beta hydrolase"/>
    <property type="match status" value="1"/>
</dbReference>
<evidence type="ECO:0000313" key="4">
    <source>
        <dbReference type="Proteomes" id="UP000785679"/>
    </source>
</evidence>
<dbReference type="EMBL" id="RRYP01020667">
    <property type="protein sequence ID" value="TNV72861.1"/>
    <property type="molecule type" value="Genomic_DNA"/>
</dbReference>
<feature type="signal peptide" evidence="2">
    <location>
        <begin position="1"/>
        <end position="18"/>
    </location>
</feature>
<keyword evidence="4" id="KW-1185">Reference proteome</keyword>
<comment type="caution">
    <text evidence="3">The sequence shown here is derived from an EMBL/GenBank/DDBJ whole genome shotgun (WGS) entry which is preliminary data.</text>
</comment>
<evidence type="ECO:0000256" key="1">
    <source>
        <dbReference type="ARBA" id="ARBA00009431"/>
    </source>
</evidence>
<keyword evidence="2" id="KW-0732">Signal</keyword>
<comment type="similarity">
    <text evidence="1">Belongs to the peptidase S10 family.</text>
</comment>
<gene>
    <name evidence="3" type="ORF">FGO68_gene4197</name>
</gene>
<dbReference type="Proteomes" id="UP000785679">
    <property type="component" value="Unassembled WGS sequence"/>
</dbReference>
<dbReference type="PANTHER" id="PTHR11802">
    <property type="entry name" value="SERINE PROTEASE FAMILY S10 SERINE CARBOXYPEPTIDASE"/>
    <property type="match status" value="1"/>
</dbReference>
<dbReference type="SUPFAM" id="SSF53474">
    <property type="entry name" value="alpha/beta-Hydrolases"/>
    <property type="match status" value="1"/>
</dbReference>
<dbReference type="GO" id="GO:0006508">
    <property type="term" value="P:proteolysis"/>
    <property type="evidence" value="ECO:0007669"/>
    <property type="project" value="InterPro"/>
</dbReference>
<organism evidence="3 4">
    <name type="scientific">Halteria grandinella</name>
    <dbReference type="NCBI Taxonomy" id="5974"/>
    <lineage>
        <taxon>Eukaryota</taxon>
        <taxon>Sar</taxon>
        <taxon>Alveolata</taxon>
        <taxon>Ciliophora</taxon>
        <taxon>Intramacronucleata</taxon>
        <taxon>Spirotrichea</taxon>
        <taxon>Stichotrichia</taxon>
        <taxon>Sporadotrichida</taxon>
        <taxon>Halteriidae</taxon>
        <taxon>Halteria</taxon>
    </lineage>
</organism>
<dbReference type="InterPro" id="IPR029058">
    <property type="entry name" value="AB_hydrolase_fold"/>
</dbReference>
<evidence type="ECO:0000313" key="3">
    <source>
        <dbReference type="EMBL" id="TNV72861.1"/>
    </source>
</evidence>
<dbReference type="GO" id="GO:0004185">
    <property type="term" value="F:serine-type carboxypeptidase activity"/>
    <property type="evidence" value="ECO:0007669"/>
    <property type="project" value="InterPro"/>
</dbReference>
<proteinExistence type="inferred from homology"/>
<dbReference type="PRINTS" id="PR00724">
    <property type="entry name" value="CRBOXYPTASEC"/>
</dbReference>
<dbReference type="OrthoDB" id="443318at2759"/>
<protein>
    <recommendedName>
        <fullName evidence="5">Serine carboxypeptidase</fullName>
    </recommendedName>
</protein>
<reference evidence="3" key="1">
    <citation type="submission" date="2019-06" db="EMBL/GenBank/DDBJ databases">
        <authorList>
            <person name="Zheng W."/>
        </authorList>
    </citation>
    <scope>NUCLEOTIDE SEQUENCE</scope>
    <source>
        <strain evidence="3">QDHG01</strain>
    </source>
</reference>
<feature type="chain" id="PRO_5035232883" description="Serine carboxypeptidase" evidence="2">
    <location>
        <begin position="19"/>
        <end position="453"/>
    </location>
</feature>
<sequence length="453" mass="51228">MATTKLLAVLTILGTTLAARDKDLVTSLPNQANQIKQKFWSGSYEITTSKNIQYAFVESKSNPATDPLIVFLLGGPGVASLSLGFFNGIGPLKADSMGNATFLDNPYSWNNKANVMVIDNPCGVGYSIGESPADYLHNDQSVAEDLYLTMARFYYDWPELRGNPLYLSGISYAGVYAPYLAYKIHIKNQEWKMNGVTSLVINLKGFITGNGATDYEYEAPNSLIEDFVEFTLLPQSYLDGYIQNNCYFYWKNTRPDTNSTVCLDLYYKAMNLTKGAGIDTYDLMHPRYLPNKTEPHKLQYFLDKLSQGKADTVLSVDEYLSLPEVKTALHVNPLMKGPYSTVNNDIFKSYVVQREASNWIYDIFKQYEYKMMSISGDVDAEVTLRGVWKWIRERNWQVTKEWAANVDEGEYRLVGYTQEWGNYTLATIHGYGHGAILEAGKDVTRLVEAFIKE</sequence>
<dbReference type="Pfam" id="PF00450">
    <property type="entry name" value="Peptidase_S10"/>
    <property type="match status" value="1"/>
</dbReference>
<evidence type="ECO:0000256" key="2">
    <source>
        <dbReference type="SAM" id="SignalP"/>
    </source>
</evidence>
<evidence type="ECO:0008006" key="5">
    <source>
        <dbReference type="Google" id="ProtNLM"/>
    </source>
</evidence>
<dbReference type="InterPro" id="IPR001563">
    <property type="entry name" value="Peptidase_S10"/>
</dbReference>